<keyword evidence="1" id="KW-0472">Membrane</keyword>
<gene>
    <name evidence="2" type="ORF">I601_2746</name>
</gene>
<proteinExistence type="predicted"/>
<dbReference type="RefSeq" id="WP_068110672.1">
    <property type="nucleotide sequence ID" value="NZ_CP015079.1"/>
</dbReference>
<feature type="transmembrane region" description="Helical" evidence="1">
    <location>
        <begin position="119"/>
        <end position="139"/>
    </location>
</feature>
<feature type="transmembrane region" description="Helical" evidence="1">
    <location>
        <begin position="95"/>
        <end position="114"/>
    </location>
</feature>
<keyword evidence="1" id="KW-1133">Transmembrane helix</keyword>
<reference evidence="2 3" key="1">
    <citation type="submission" date="2016-03" db="EMBL/GenBank/DDBJ databases">
        <title>Complete genome sequence of a soil Actinobacterium, Nocardioides dokdonensis FR1436.</title>
        <authorList>
            <person name="Kwon S.-K."/>
            <person name="Kim K."/>
            <person name="Kim J.F."/>
        </authorList>
    </citation>
    <scope>NUCLEOTIDE SEQUENCE [LARGE SCALE GENOMIC DNA]</scope>
    <source>
        <strain evidence="2 3">FR1436</strain>
    </source>
</reference>
<keyword evidence="1" id="KW-0812">Transmembrane</keyword>
<keyword evidence="3" id="KW-1185">Reference proteome</keyword>
<accession>A0A1A9GND4</accession>
<feature type="transmembrane region" description="Helical" evidence="1">
    <location>
        <begin position="170"/>
        <end position="191"/>
    </location>
</feature>
<dbReference type="OrthoDB" id="3788827at2"/>
<dbReference type="AlphaFoldDB" id="A0A1A9GND4"/>
<feature type="transmembrane region" description="Helical" evidence="1">
    <location>
        <begin position="34"/>
        <end position="55"/>
    </location>
</feature>
<dbReference type="Proteomes" id="UP000077868">
    <property type="component" value="Chromosome"/>
</dbReference>
<dbReference type="PATRIC" id="fig|1300347.3.peg.2741"/>
<evidence type="ECO:0000313" key="3">
    <source>
        <dbReference type="Proteomes" id="UP000077868"/>
    </source>
</evidence>
<evidence type="ECO:0000313" key="2">
    <source>
        <dbReference type="EMBL" id="ANH39162.1"/>
    </source>
</evidence>
<evidence type="ECO:0000256" key="1">
    <source>
        <dbReference type="SAM" id="Phobius"/>
    </source>
</evidence>
<name>A0A1A9GND4_9ACTN</name>
<dbReference type="STRING" id="1300347.I601_2746"/>
<organism evidence="2 3">
    <name type="scientific">Nocardioides dokdonensis FR1436</name>
    <dbReference type="NCBI Taxonomy" id="1300347"/>
    <lineage>
        <taxon>Bacteria</taxon>
        <taxon>Bacillati</taxon>
        <taxon>Actinomycetota</taxon>
        <taxon>Actinomycetes</taxon>
        <taxon>Propionibacteriales</taxon>
        <taxon>Nocardioidaceae</taxon>
        <taxon>Nocardioides</taxon>
    </lineage>
</organism>
<evidence type="ECO:0008006" key="4">
    <source>
        <dbReference type="Google" id="ProtNLM"/>
    </source>
</evidence>
<dbReference type="EMBL" id="CP015079">
    <property type="protein sequence ID" value="ANH39162.1"/>
    <property type="molecule type" value="Genomic_DNA"/>
</dbReference>
<protein>
    <recommendedName>
        <fullName evidence="4">DUF2567 domain-containing protein</fullName>
    </recommendedName>
</protein>
<dbReference type="KEGG" id="ndk:I601_2746"/>
<sequence>MPDQLTHPHAYPFGGDAQVVAASSRRRSGWGASLVQALVILVLFATVGAGLGWLWERWWDPSIGTVFRREWFAVDAEGRYDLASLRNEFAGTAQYVALALGGGVVLGALSSLFLVGRELLALAVVLVGSVVGAVVMWQVGVALGPPDPQVLAAEAGRGASLPSDLTLDSLGALLAWPLAATLGLGSVYLLLPARQGRRR</sequence>